<protein>
    <submittedName>
        <fullName evidence="2">Uncharacterized protein</fullName>
    </submittedName>
</protein>
<reference evidence="3" key="1">
    <citation type="submission" date="2016-10" db="EMBL/GenBank/DDBJ databases">
        <authorList>
            <person name="Varghese N."/>
            <person name="Submissions S."/>
        </authorList>
    </citation>
    <scope>NUCLEOTIDE SEQUENCE [LARGE SCALE GENOMIC DNA]</scope>
    <source>
        <strain evidence="3">DSM 21789</strain>
    </source>
</reference>
<organism evidence="2 3">
    <name type="scientific">Flavobacterium swingsii</name>
    <dbReference type="NCBI Taxonomy" id="498292"/>
    <lineage>
        <taxon>Bacteria</taxon>
        <taxon>Pseudomonadati</taxon>
        <taxon>Bacteroidota</taxon>
        <taxon>Flavobacteriia</taxon>
        <taxon>Flavobacteriales</taxon>
        <taxon>Flavobacteriaceae</taxon>
        <taxon>Flavobacterium</taxon>
    </lineage>
</organism>
<feature type="transmembrane region" description="Helical" evidence="1">
    <location>
        <begin position="6"/>
        <end position="24"/>
    </location>
</feature>
<dbReference type="STRING" id="498292.SAMN05660845_0226"/>
<keyword evidence="3" id="KW-1185">Reference proteome</keyword>
<gene>
    <name evidence="2" type="ORF">SAMN05660845_0226</name>
</gene>
<evidence type="ECO:0000313" key="2">
    <source>
        <dbReference type="EMBL" id="SFA72234.1"/>
    </source>
</evidence>
<keyword evidence="1" id="KW-0472">Membrane</keyword>
<name>A0A1I0V782_9FLAO</name>
<proteinExistence type="predicted"/>
<evidence type="ECO:0000256" key="1">
    <source>
        <dbReference type="SAM" id="Phobius"/>
    </source>
</evidence>
<dbReference type="AlphaFoldDB" id="A0A1I0V782"/>
<evidence type="ECO:0000313" key="3">
    <source>
        <dbReference type="Proteomes" id="UP000199604"/>
    </source>
</evidence>
<sequence>MSNTESTALIIYLIISCVCLFFFIRFKLKQFKKKEPELLKTEMKKNSNRASLANQIKDILEIFIPFT</sequence>
<dbReference type="EMBL" id="FOJT01000001">
    <property type="protein sequence ID" value="SFA72234.1"/>
    <property type="molecule type" value="Genomic_DNA"/>
</dbReference>
<keyword evidence="1" id="KW-1133">Transmembrane helix</keyword>
<dbReference type="Proteomes" id="UP000199604">
    <property type="component" value="Unassembled WGS sequence"/>
</dbReference>
<accession>A0A1I0V782</accession>
<keyword evidence="1" id="KW-0812">Transmembrane</keyword>